<dbReference type="Gene3D" id="3.30.70.100">
    <property type="match status" value="1"/>
</dbReference>
<name>A0A1E3ESV4_BRAEL</name>
<dbReference type="EMBL" id="JAFICZ010000001">
    <property type="protein sequence ID" value="MBP1297359.1"/>
    <property type="molecule type" value="Genomic_DNA"/>
</dbReference>
<dbReference type="EMBL" id="JBGBZA010000002">
    <property type="protein sequence ID" value="MEY9317284.1"/>
    <property type="molecule type" value="Genomic_DNA"/>
</dbReference>
<evidence type="ECO:0000313" key="4">
    <source>
        <dbReference type="EMBL" id="TKV78134.1"/>
    </source>
</evidence>
<dbReference type="InterPro" id="IPR012577">
    <property type="entry name" value="NIPSNAP"/>
</dbReference>
<evidence type="ECO:0000313" key="3">
    <source>
        <dbReference type="EMBL" id="MEY9317284.1"/>
    </source>
</evidence>
<proteinExistence type="predicted"/>
<keyword evidence="6" id="KW-1185">Reference proteome</keyword>
<reference evidence="4 5" key="1">
    <citation type="submission" date="2019-05" db="EMBL/GenBank/DDBJ databases">
        <title>Draft Genome of Bradyrhizobium elkanii strain SEMIA 938, Used in Commercial Inoculants for Lupinus spp. in Brazil.</title>
        <authorList>
            <person name="Hungria M."/>
            <person name="Delamuta J.R.M."/>
            <person name="Ribeiro R.A."/>
            <person name="Nogueira M.A."/>
        </authorList>
    </citation>
    <scope>NUCLEOTIDE SEQUENCE [LARGE SCALE GENOMIC DNA]</scope>
    <source>
        <strain evidence="4 5">Semia 938</strain>
    </source>
</reference>
<reference evidence="3 6" key="3">
    <citation type="submission" date="2024-07" db="EMBL/GenBank/DDBJ databases">
        <title>Genomic Encyclopedia of Type Strains, Phase V (KMG-V): Genome sequencing to study the core and pangenomes of soil and plant-associated prokaryotes.</title>
        <authorList>
            <person name="Whitman W."/>
        </authorList>
    </citation>
    <scope>NUCLEOTIDE SEQUENCE [LARGE SCALE GENOMIC DNA]</scope>
    <source>
        <strain evidence="3 6">USDA 415</strain>
    </source>
</reference>
<reference evidence="2" key="2">
    <citation type="submission" date="2021-02" db="EMBL/GenBank/DDBJ databases">
        <title>Genomic Encyclopedia of Type Strains, Phase IV (KMG-V): Genome sequencing to study the core and pangenomes of soil and plant-associated prokaryotes.</title>
        <authorList>
            <person name="Whitman W."/>
        </authorList>
    </citation>
    <scope>NUCLEOTIDE SEQUENCE</scope>
    <source>
        <strain evidence="2">USDA 406</strain>
    </source>
</reference>
<dbReference type="eggNOG" id="COG5507">
    <property type="taxonomic scope" value="Bacteria"/>
</dbReference>
<protein>
    <submittedName>
        <fullName evidence="4">NIPSNAP family protein</fullName>
    </submittedName>
</protein>
<dbReference type="SUPFAM" id="SSF54909">
    <property type="entry name" value="Dimeric alpha+beta barrel"/>
    <property type="match status" value="1"/>
</dbReference>
<dbReference type="STRING" id="29448.QU41_32480"/>
<dbReference type="RefSeq" id="WP_018271819.1">
    <property type="nucleotide sequence ID" value="NZ_BJNL01000010.1"/>
</dbReference>
<evidence type="ECO:0000313" key="5">
    <source>
        <dbReference type="Proteomes" id="UP000305095"/>
    </source>
</evidence>
<dbReference type="AlphaFoldDB" id="A0A1E3ESV4"/>
<organism evidence="4 5">
    <name type="scientific">Bradyrhizobium elkanii</name>
    <dbReference type="NCBI Taxonomy" id="29448"/>
    <lineage>
        <taxon>Bacteria</taxon>
        <taxon>Pseudomonadati</taxon>
        <taxon>Pseudomonadota</taxon>
        <taxon>Alphaproteobacteria</taxon>
        <taxon>Hyphomicrobiales</taxon>
        <taxon>Nitrobacteraceae</taxon>
        <taxon>Bradyrhizobium</taxon>
    </lineage>
</organism>
<dbReference type="Proteomes" id="UP000305095">
    <property type="component" value="Unassembled WGS sequence"/>
</dbReference>
<evidence type="ECO:0000259" key="1">
    <source>
        <dbReference type="Pfam" id="PF07978"/>
    </source>
</evidence>
<feature type="domain" description="NIPSNAP" evidence="1">
    <location>
        <begin position="3"/>
        <end position="105"/>
    </location>
</feature>
<dbReference type="Proteomes" id="UP001565471">
    <property type="component" value="Unassembled WGS sequence"/>
</dbReference>
<dbReference type="GeneID" id="92954545"/>
<dbReference type="Pfam" id="PF07978">
    <property type="entry name" value="NIPSNAP"/>
    <property type="match status" value="1"/>
</dbReference>
<evidence type="ECO:0000313" key="6">
    <source>
        <dbReference type="Proteomes" id="UP001565471"/>
    </source>
</evidence>
<dbReference type="OrthoDB" id="9812037at2"/>
<dbReference type="Proteomes" id="UP000673383">
    <property type="component" value="Unassembled WGS sequence"/>
</dbReference>
<dbReference type="EMBL" id="SZZP01000019">
    <property type="protein sequence ID" value="TKV78134.1"/>
    <property type="molecule type" value="Genomic_DNA"/>
</dbReference>
<gene>
    <name evidence="3" type="ORF">ABIF29_004083</name>
    <name evidence="4" type="ORF">FDV58_28510</name>
    <name evidence="2" type="ORF">JOH49_007112</name>
</gene>
<evidence type="ECO:0000313" key="2">
    <source>
        <dbReference type="EMBL" id="MBP1297359.1"/>
    </source>
</evidence>
<accession>A0A1E3ESV4</accession>
<dbReference type="InterPro" id="IPR011008">
    <property type="entry name" value="Dimeric_a/b-barrel"/>
</dbReference>
<comment type="caution">
    <text evidence="4">The sequence shown here is derived from an EMBL/GenBank/DDBJ whole genome shotgun (WGS) entry which is preliminary data.</text>
</comment>
<sequence>MIYETRVYRCLPGRLPALLKRFETITLKLWDKHGIRQAGFFTTLVGESNQELTYLLAWESLAEREKKWTAFQTDPEWITARAKTEEDGQIVLNIVNQLLVPTAFSSVK</sequence>